<dbReference type="InParanoid" id="A0A139WIJ5"/>
<keyword evidence="2" id="KW-1185">Reference proteome</keyword>
<gene>
    <name evidence="1" type="primary">AUGUSTUS-3.0.2_33089</name>
    <name evidence="1" type="ORF">TcasGA2_TC033089</name>
</gene>
<reference evidence="1 2" key="1">
    <citation type="journal article" date="2008" name="Nature">
        <title>The genome of the model beetle and pest Tribolium castaneum.</title>
        <authorList>
            <consortium name="Tribolium Genome Sequencing Consortium"/>
            <person name="Richards S."/>
            <person name="Gibbs R.A."/>
            <person name="Weinstock G.M."/>
            <person name="Brown S.J."/>
            <person name="Denell R."/>
            <person name="Beeman R.W."/>
            <person name="Gibbs R."/>
            <person name="Beeman R.W."/>
            <person name="Brown S.J."/>
            <person name="Bucher G."/>
            <person name="Friedrich M."/>
            <person name="Grimmelikhuijzen C.J."/>
            <person name="Klingler M."/>
            <person name="Lorenzen M."/>
            <person name="Richards S."/>
            <person name="Roth S."/>
            <person name="Schroder R."/>
            <person name="Tautz D."/>
            <person name="Zdobnov E.M."/>
            <person name="Muzny D."/>
            <person name="Gibbs R.A."/>
            <person name="Weinstock G.M."/>
            <person name="Attaway T."/>
            <person name="Bell S."/>
            <person name="Buhay C.J."/>
            <person name="Chandrabose M.N."/>
            <person name="Chavez D."/>
            <person name="Clerk-Blankenburg K.P."/>
            <person name="Cree A."/>
            <person name="Dao M."/>
            <person name="Davis C."/>
            <person name="Chacko J."/>
            <person name="Dinh H."/>
            <person name="Dugan-Rocha S."/>
            <person name="Fowler G."/>
            <person name="Garner T.T."/>
            <person name="Garnes J."/>
            <person name="Gnirke A."/>
            <person name="Hawes A."/>
            <person name="Hernandez J."/>
            <person name="Hines S."/>
            <person name="Holder M."/>
            <person name="Hume J."/>
            <person name="Jhangiani S.N."/>
            <person name="Joshi V."/>
            <person name="Khan Z.M."/>
            <person name="Jackson L."/>
            <person name="Kovar C."/>
            <person name="Kowis A."/>
            <person name="Lee S."/>
            <person name="Lewis L.R."/>
            <person name="Margolis J."/>
            <person name="Morgan M."/>
            <person name="Nazareth L.V."/>
            <person name="Nguyen N."/>
            <person name="Okwuonu G."/>
            <person name="Parker D."/>
            <person name="Richards S."/>
            <person name="Ruiz S.J."/>
            <person name="Santibanez J."/>
            <person name="Savard J."/>
            <person name="Scherer S.E."/>
            <person name="Schneider B."/>
            <person name="Sodergren E."/>
            <person name="Tautz D."/>
            <person name="Vattahil S."/>
            <person name="Villasana D."/>
            <person name="White C.S."/>
            <person name="Wright R."/>
            <person name="Park Y."/>
            <person name="Beeman R.W."/>
            <person name="Lord J."/>
            <person name="Oppert B."/>
            <person name="Lorenzen M."/>
            <person name="Brown S."/>
            <person name="Wang L."/>
            <person name="Savard J."/>
            <person name="Tautz D."/>
            <person name="Richards S."/>
            <person name="Weinstock G."/>
            <person name="Gibbs R.A."/>
            <person name="Liu Y."/>
            <person name="Worley K."/>
            <person name="Weinstock G."/>
            <person name="Elsik C.G."/>
            <person name="Reese J.T."/>
            <person name="Elhaik E."/>
            <person name="Landan G."/>
            <person name="Graur D."/>
            <person name="Arensburger P."/>
            <person name="Atkinson P."/>
            <person name="Beeman R.W."/>
            <person name="Beidler J."/>
            <person name="Brown S.J."/>
            <person name="Demuth J.P."/>
            <person name="Drury D.W."/>
            <person name="Du Y.Z."/>
            <person name="Fujiwara H."/>
            <person name="Lorenzen M."/>
            <person name="Maselli V."/>
            <person name="Osanai M."/>
            <person name="Park Y."/>
            <person name="Robertson H.M."/>
            <person name="Tu Z."/>
            <person name="Wang J.J."/>
            <person name="Wang S."/>
            <person name="Richards S."/>
            <person name="Song H."/>
            <person name="Zhang L."/>
            <person name="Sodergren E."/>
            <person name="Werner D."/>
            <person name="Stanke M."/>
            <person name="Morgenstern B."/>
            <person name="Solovyev V."/>
            <person name="Kosarev P."/>
            <person name="Brown G."/>
            <person name="Chen H.C."/>
            <person name="Ermolaeva O."/>
            <person name="Hlavina W."/>
            <person name="Kapustin Y."/>
            <person name="Kiryutin B."/>
            <person name="Kitts P."/>
            <person name="Maglott D."/>
            <person name="Pruitt K."/>
            <person name="Sapojnikov V."/>
            <person name="Souvorov A."/>
            <person name="Mackey A.J."/>
            <person name="Waterhouse R.M."/>
            <person name="Wyder S."/>
            <person name="Zdobnov E.M."/>
            <person name="Zdobnov E.M."/>
            <person name="Wyder S."/>
            <person name="Kriventseva E.V."/>
            <person name="Kadowaki T."/>
            <person name="Bork P."/>
            <person name="Aranda M."/>
            <person name="Bao R."/>
            <person name="Beermann A."/>
            <person name="Berns N."/>
            <person name="Bolognesi R."/>
            <person name="Bonneton F."/>
            <person name="Bopp D."/>
            <person name="Brown S.J."/>
            <person name="Bucher G."/>
            <person name="Butts T."/>
            <person name="Chaumot A."/>
            <person name="Denell R.E."/>
            <person name="Ferrier D.E."/>
            <person name="Friedrich M."/>
            <person name="Gordon C.M."/>
            <person name="Jindra M."/>
            <person name="Klingler M."/>
            <person name="Lan Q."/>
            <person name="Lattorff H.M."/>
            <person name="Laudet V."/>
            <person name="von Levetsow C."/>
            <person name="Liu Z."/>
            <person name="Lutz R."/>
            <person name="Lynch J.A."/>
            <person name="da Fonseca R.N."/>
            <person name="Posnien N."/>
            <person name="Reuter R."/>
            <person name="Roth S."/>
            <person name="Savard J."/>
            <person name="Schinko J.B."/>
            <person name="Schmitt C."/>
            <person name="Schoppmeier M."/>
            <person name="Schroder R."/>
            <person name="Shippy T.D."/>
            <person name="Simonnet F."/>
            <person name="Marques-Souza H."/>
            <person name="Tautz D."/>
            <person name="Tomoyasu Y."/>
            <person name="Trauner J."/>
            <person name="Van der Zee M."/>
            <person name="Vervoort M."/>
            <person name="Wittkopp N."/>
            <person name="Wimmer E.A."/>
            <person name="Yang X."/>
            <person name="Jones A.K."/>
            <person name="Sattelle D.B."/>
            <person name="Ebert P.R."/>
            <person name="Nelson D."/>
            <person name="Scott J.G."/>
            <person name="Beeman R.W."/>
            <person name="Muthukrishnan S."/>
            <person name="Kramer K.J."/>
            <person name="Arakane Y."/>
            <person name="Beeman R.W."/>
            <person name="Zhu Q."/>
            <person name="Hogenkamp D."/>
            <person name="Dixit R."/>
            <person name="Oppert B."/>
            <person name="Jiang H."/>
            <person name="Zou Z."/>
            <person name="Marshall J."/>
            <person name="Elpidina E."/>
            <person name="Vinokurov K."/>
            <person name="Oppert C."/>
            <person name="Zou Z."/>
            <person name="Evans J."/>
            <person name="Lu Z."/>
            <person name="Zhao P."/>
            <person name="Sumathipala N."/>
            <person name="Altincicek B."/>
            <person name="Vilcinskas A."/>
            <person name="Williams M."/>
            <person name="Hultmark D."/>
            <person name="Hetru C."/>
            <person name="Jiang H."/>
            <person name="Grimmelikhuijzen C.J."/>
            <person name="Hauser F."/>
            <person name="Cazzamali G."/>
            <person name="Williamson M."/>
            <person name="Park Y."/>
            <person name="Li B."/>
            <person name="Tanaka Y."/>
            <person name="Predel R."/>
            <person name="Neupert S."/>
            <person name="Schachtner J."/>
            <person name="Verleyen P."/>
            <person name="Raible F."/>
            <person name="Bork P."/>
            <person name="Friedrich M."/>
            <person name="Walden K.K."/>
            <person name="Robertson H.M."/>
            <person name="Angeli S."/>
            <person name="Foret S."/>
            <person name="Bucher G."/>
            <person name="Schuetz S."/>
            <person name="Maleszka R."/>
            <person name="Wimmer E.A."/>
            <person name="Beeman R.W."/>
            <person name="Lorenzen M."/>
            <person name="Tomoyasu Y."/>
            <person name="Miller S.C."/>
            <person name="Grossmann D."/>
            <person name="Bucher G."/>
        </authorList>
    </citation>
    <scope>NUCLEOTIDE SEQUENCE [LARGE SCALE GENOMIC DNA]</scope>
    <source>
        <strain evidence="1 2">Georgia GA2</strain>
    </source>
</reference>
<dbReference type="Proteomes" id="UP000007266">
    <property type="component" value="Linkage group 5"/>
</dbReference>
<accession>A0A139WIJ5</accession>
<proteinExistence type="predicted"/>
<evidence type="ECO:0000313" key="2">
    <source>
        <dbReference type="Proteomes" id="UP000007266"/>
    </source>
</evidence>
<reference evidence="1 2" key="2">
    <citation type="journal article" date="2010" name="Nucleic Acids Res.">
        <title>BeetleBase in 2010: revisions to provide comprehensive genomic information for Tribolium castaneum.</title>
        <authorList>
            <person name="Kim H.S."/>
            <person name="Murphy T."/>
            <person name="Xia J."/>
            <person name="Caragea D."/>
            <person name="Park Y."/>
            <person name="Beeman R.W."/>
            <person name="Lorenzen M.D."/>
            <person name="Butcher S."/>
            <person name="Manak J.R."/>
            <person name="Brown S.J."/>
        </authorList>
    </citation>
    <scope>GENOME REANNOTATION</scope>
    <source>
        <strain evidence="1 2">Georgia GA2</strain>
    </source>
</reference>
<dbReference type="EMBL" id="KQ971342">
    <property type="protein sequence ID" value="KYB27671.1"/>
    <property type="molecule type" value="Genomic_DNA"/>
</dbReference>
<name>A0A139WIJ5_TRICA</name>
<protein>
    <submittedName>
        <fullName evidence="1">Uncharacterized protein</fullName>
    </submittedName>
</protein>
<organism evidence="1 2">
    <name type="scientific">Tribolium castaneum</name>
    <name type="common">Red flour beetle</name>
    <dbReference type="NCBI Taxonomy" id="7070"/>
    <lineage>
        <taxon>Eukaryota</taxon>
        <taxon>Metazoa</taxon>
        <taxon>Ecdysozoa</taxon>
        <taxon>Arthropoda</taxon>
        <taxon>Hexapoda</taxon>
        <taxon>Insecta</taxon>
        <taxon>Pterygota</taxon>
        <taxon>Neoptera</taxon>
        <taxon>Endopterygota</taxon>
        <taxon>Coleoptera</taxon>
        <taxon>Polyphaga</taxon>
        <taxon>Cucujiformia</taxon>
        <taxon>Tenebrionidae</taxon>
        <taxon>Tenebrionidae incertae sedis</taxon>
        <taxon>Tribolium</taxon>
    </lineage>
</organism>
<dbReference type="AlphaFoldDB" id="A0A139WIJ5"/>
<sequence length="37" mass="4129">MQSVEKIFYSVGLVLDAGREPLDVYNSFSEASDQIGY</sequence>
<evidence type="ECO:0000313" key="1">
    <source>
        <dbReference type="EMBL" id="KYB27671.1"/>
    </source>
</evidence>